<reference evidence="2" key="1">
    <citation type="journal article" date="2022" name="bioRxiv">
        <title>Sequencing and chromosome-scale assembly of the giantPleurodeles waltlgenome.</title>
        <authorList>
            <person name="Brown T."/>
            <person name="Elewa A."/>
            <person name="Iarovenko S."/>
            <person name="Subramanian E."/>
            <person name="Araus A.J."/>
            <person name="Petzold A."/>
            <person name="Susuki M."/>
            <person name="Suzuki K.-i.T."/>
            <person name="Hayashi T."/>
            <person name="Toyoda A."/>
            <person name="Oliveira C."/>
            <person name="Osipova E."/>
            <person name="Leigh N.D."/>
            <person name="Simon A."/>
            <person name="Yun M.H."/>
        </authorList>
    </citation>
    <scope>NUCLEOTIDE SEQUENCE</scope>
    <source>
        <strain evidence="2">20211129_DDA</strain>
        <tissue evidence="2">Liver</tissue>
    </source>
</reference>
<feature type="compositionally biased region" description="Basic and acidic residues" evidence="1">
    <location>
        <begin position="36"/>
        <end position="48"/>
    </location>
</feature>
<protein>
    <submittedName>
        <fullName evidence="2">Uncharacterized protein</fullName>
    </submittedName>
</protein>
<accession>A0AAV7S0E7</accession>
<organism evidence="2 3">
    <name type="scientific">Pleurodeles waltl</name>
    <name type="common">Iberian ribbed newt</name>
    <dbReference type="NCBI Taxonomy" id="8319"/>
    <lineage>
        <taxon>Eukaryota</taxon>
        <taxon>Metazoa</taxon>
        <taxon>Chordata</taxon>
        <taxon>Craniata</taxon>
        <taxon>Vertebrata</taxon>
        <taxon>Euteleostomi</taxon>
        <taxon>Amphibia</taxon>
        <taxon>Batrachia</taxon>
        <taxon>Caudata</taxon>
        <taxon>Salamandroidea</taxon>
        <taxon>Salamandridae</taxon>
        <taxon>Pleurodelinae</taxon>
        <taxon>Pleurodeles</taxon>
    </lineage>
</organism>
<comment type="caution">
    <text evidence="2">The sequence shown here is derived from an EMBL/GenBank/DDBJ whole genome shotgun (WGS) entry which is preliminary data.</text>
</comment>
<sequence length="118" mass="12614">MAGRCARPERRLGPGTGRVWRTWRPALQRYGRCRVRRGDRGHGVDEGARGPSKKSAALIGPGKDRQGAGKPESDGGGRSGLVRGRLVTRRAPPRAVLRRLAVLGPPVTHAWPGTGDPA</sequence>
<proteinExistence type="predicted"/>
<evidence type="ECO:0000256" key="1">
    <source>
        <dbReference type="SAM" id="MobiDB-lite"/>
    </source>
</evidence>
<evidence type="ECO:0000313" key="2">
    <source>
        <dbReference type="EMBL" id="KAJ1156733.1"/>
    </source>
</evidence>
<keyword evidence="3" id="KW-1185">Reference proteome</keyword>
<dbReference type="Proteomes" id="UP001066276">
    <property type="component" value="Chromosome 5"/>
</dbReference>
<gene>
    <name evidence="2" type="ORF">NDU88_009451</name>
</gene>
<dbReference type="EMBL" id="JANPWB010000009">
    <property type="protein sequence ID" value="KAJ1156733.1"/>
    <property type="molecule type" value="Genomic_DNA"/>
</dbReference>
<evidence type="ECO:0000313" key="3">
    <source>
        <dbReference type="Proteomes" id="UP001066276"/>
    </source>
</evidence>
<feature type="compositionally biased region" description="Basic and acidic residues" evidence="1">
    <location>
        <begin position="62"/>
        <end position="75"/>
    </location>
</feature>
<feature type="region of interest" description="Disordered" evidence="1">
    <location>
        <begin position="34"/>
        <end position="90"/>
    </location>
</feature>
<dbReference type="AlphaFoldDB" id="A0AAV7S0E7"/>
<name>A0AAV7S0E7_PLEWA</name>